<dbReference type="RefSeq" id="WP_067758861.1">
    <property type="nucleotide sequence ID" value="NZ_LT907988.1"/>
</dbReference>
<evidence type="ECO:0000313" key="5">
    <source>
        <dbReference type="EMBL" id="SBT27391.1"/>
    </source>
</evidence>
<dbReference type="STRING" id="1851544.ODI_03978"/>
<keyword evidence="4" id="KW-0949">S-adenosyl-L-methionine</keyword>
<dbReference type="SUPFAM" id="SSF53335">
    <property type="entry name" value="S-adenosyl-L-methionine-dependent methyltransferases"/>
    <property type="match status" value="1"/>
</dbReference>
<keyword evidence="2 4" id="KW-0489">Methyltransferase</keyword>
<dbReference type="PANTHER" id="PTHR43619">
    <property type="entry name" value="S-ADENOSYL-L-METHIONINE-DEPENDENT METHYLTRANSFERASE YKTD-RELATED"/>
    <property type="match status" value="1"/>
</dbReference>
<dbReference type="Gene3D" id="3.40.50.150">
    <property type="entry name" value="Vaccinia Virus protein VP39"/>
    <property type="match status" value="1"/>
</dbReference>
<evidence type="ECO:0000313" key="7">
    <source>
        <dbReference type="Proteomes" id="UP000078558"/>
    </source>
</evidence>
<dbReference type="InterPro" id="IPR029063">
    <property type="entry name" value="SAM-dependent_MTases_sf"/>
</dbReference>
<name>A0A1C3K781_9BURK</name>
<dbReference type="InterPro" id="IPR007213">
    <property type="entry name" value="Ppm1/Ppm2/Tcmp"/>
</dbReference>
<dbReference type="Pfam" id="PF04072">
    <property type="entry name" value="LCM"/>
    <property type="match status" value="1"/>
</dbReference>
<dbReference type="OrthoDB" id="9800233at2"/>
<keyword evidence="7" id="KW-1185">Reference proteome</keyword>
<evidence type="ECO:0000313" key="6">
    <source>
        <dbReference type="EMBL" id="SOE50005.1"/>
    </source>
</evidence>
<evidence type="ECO:0000256" key="3">
    <source>
        <dbReference type="ARBA" id="ARBA00022679"/>
    </source>
</evidence>
<evidence type="ECO:0000256" key="1">
    <source>
        <dbReference type="ARBA" id="ARBA00008138"/>
    </source>
</evidence>
<keyword evidence="3 5" id="KW-0808">Transferase</keyword>
<dbReference type="NCBIfam" id="TIGR00027">
    <property type="entry name" value="mthyl_TIGR00027"/>
    <property type="match status" value="1"/>
</dbReference>
<comment type="function">
    <text evidence="4">Exhibits S-adenosyl-L-methionine-dependent methyltransferase activity.</text>
</comment>
<dbReference type="EMBL" id="LT907988">
    <property type="protein sequence ID" value="SOE50005.1"/>
    <property type="molecule type" value="Genomic_DNA"/>
</dbReference>
<evidence type="ECO:0000256" key="4">
    <source>
        <dbReference type="RuleBase" id="RU362030"/>
    </source>
</evidence>
<dbReference type="GO" id="GO:0008168">
    <property type="term" value="F:methyltransferase activity"/>
    <property type="evidence" value="ECO:0007669"/>
    <property type="project" value="UniProtKB-UniRule"/>
</dbReference>
<dbReference type="AlphaFoldDB" id="A0A1C3K781"/>
<dbReference type="GO" id="GO:0032259">
    <property type="term" value="P:methylation"/>
    <property type="evidence" value="ECO:0007669"/>
    <property type="project" value="UniProtKB-KW"/>
</dbReference>
<dbReference type="KEGG" id="odi:ODI_R2446"/>
<comment type="similarity">
    <text evidence="1 4">Belongs to the UPF0677 family.</text>
</comment>
<protein>
    <recommendedName>
        <fullName evidence="4">S-adenosyl-L-methionine-dependent methyltransferase</fullName>
        <ecNumber evidence="4">2.1.1.-</ecNumber>
    </recommendedName>
</protein>
<dbReference type="EMBL" id="FLRC01000053">
    <property type="protein sequence ID" value="SBT27391.1"/>
    <property type="molecule type" value="Genomic_DNA"/>
</dbReference>
<reference evidence="6 7" key="2">
    <citation type="submission" date="2017-08" db="EMBL/GenBank/DDBJ databases">
        <authorList>
            <person name="de Groot N.N."/>
        </authorList>
    </citation>
    <scope>NUCLEOTIDE SEQUENCE [LARGE SCALE GENOMIC DNA]</scope>
    <source>
        <strain evidence="6">Orrdi1</strain>
    </source>
</reference>
<dbReference type="PANTHER" id="PTHR43619:SF2">
    <property type="entry name" value="S-ADENOSYL-L-METHIONINE-DEPENDENT METHYLTRANSFERASES SUPERFAMILY PROTEIN"/>
    <property type="match status" value="1"/>
</dbReference>
<reference evidence="5 7" key="1">
    <citation type="submission" date="2016-06" db="EMBL/GenBank/DDBJ databases">
        <authorList>
            <person name="Kjaerup R.B."/>
            <person name="Dalgaard T.S."/>
            <person name="Juul-Madsen H.R."/>
        </authorList>
    </citation>
    <scope>NUCLEOTIDE SEQUENCE [LARGE SCALE GENOMIC DNA]</scope>
    <source>
        <strain evidence="5">Orrdi1</strain>
    </source>
</reference>
<dbReference type="EC" id="2.1.1.-" evidence="4"/>
<gene>
    <name evidence="5" type="ORF">ODI_03978</name>
    <name evidence="6" type="ORF">ODI_R2446</name>
</gene>
<evidence type="ECO:0000256" key="2">
    <source>
        <dbReference type="ARBA" id="ARBA00022603"/>
    </source>
</evidence>
<dbReference type="InterPro" id="IPR011610">
    <property type="entry name" value="SAM_mthyl_Trfase_ML2640-like"/>
</dbReference>
<dbReference type="Proteomes" id="UP000078558">
    <property type="component" value="Chromosome I"/>
</dbReference>
<organism evidence="5 7">
    <name type="scientific">Orrella dioscoreae</name>
    <dbReference type="NCBI Taxonomy" id="1851544"/>
    <lineage>
        <taxon>Bacteria</taxon>
        <taxon>Pseudomonadati</taxon>
        <taxon>Pseudomonadota</taxon>
        <taxon>Betaproteobacteria</taxon>
        <taxon>Burkholderiales</taxon>
        <taxon>Alcaligenaceae</taxon>
        <taxon>Orrella</taxon>
    </lineage>
</organism>
<sequence>MEKVSYTAQWTAAARALESERGDGARFRDDYARLLAGEKGFELLSRYDGTAVAEYVALRTRFVDDAILAILAREPIEQVVLVASGMDTRAYRLAWPEGATLYEVDHVDLFTFKNQALQAHSAKRLIPTVDVGADLAGDWVPRLKAAGFDAARPTLWVAEGLFFFLTEQQAATLLRVLAEQSTPGSQLVTDMISRSLLVHPITQSFLKTLRGDGTPWQFGTDDPEAFLRDNGWQATRVAQPGEPGAGEGYWPYPPAERALRGVPRNWLITAQRA</sequence>
<proteinExistence type="inferred from homology"/>
<accession>A0A1C3K781</accession>